<evidence type="ECO:0000256" key="1">
    <source>
        <dbReference type="SAM" id="MobiDB-lite"/>
    </source>
</evidence>
<evidence type="ECO:0000313" key="3">
    <source>
        <dbReference type="EMBL" id="RHW74372.1"/>
    </source>
</evidence>
<feature type="transmembrane region" description="Helical" evidence="2">
    <location>
        <begin position="6"/>
        <end position="23"/>
    </location>
</feature>
<protein>
    <submittedName>
        <fullName evidence="3">Transmembrane protein</fullName>
    </submittedName>
</protein>
<dbReference type="AlphaFoldDB" id="A0A3L6LCK5"/>
<evidence type="ECO:0000313" key="4">
    <source>
        <dbReference type="Proteomes" id="UP000266743"/>
    </source>
</evidence>
<feature type="compositionally biased region" description="Low complexity" evidence="1">
    <location>
        <begin position="163"/>
        <end position="173"/>
    </location>
</feature>
<dbReference type="Proteomes" id="UP000266743">
    <property type="component" value="Chromosome 1"/>
</dbReference>
<keyword evidence="2" id="KW-1133">Transmembrane helix</keyword>
<gene>
    <name evidence="3" type="ORF">DPX39_010016400</name>
</gene>
<accession>A0A3L6LCK5</accession>
<evidence type="ECO:0000256" key="2">
    <source>
        <dbReference type="SAM" id="Phobius"/>
    </source>
</evidence>
<keyword evidence="2" id="KW-0472">Membrane</keyword>
<reference evidence="3 4" key="1">
    <citation type="submission" date="2018-09" db="EMBL/GenBank/DDBJ databases">
        <title>whole genome sequence of T. equiperdum IVM-t1 strain.</title>
        <authorList>
            <person name="Suganuma K."/>
        </authorList>
    </citation>
    <scope>NUCLEOTIDE SEQUENCE [LARGE SCALE GENOMIC DNA]</scope>
    <source>
        <strain evidence="3 4">IVM-t1</strain>
    </source>
</reference>
<name>A0A3L6LCK5_9TRYP</name>
<comment type="caution">
    <text evidence="3">The sequence shown here is derived from an EMBL/GenBank/DDBJ whole genome shotgun (WGS) entry which is preliminary data.</text>
</comment>
<sequence length="430" mass="47073">MSLLVALVRVIGFVLFFTALLRVKKTRVRHLPSRRTRVSRHQGETCIWLERLTSAVFDIFYSAMREGNEPDTREQRGQSQNNSCEGDFAANSARREDKSCGSGGGVGGDAWRFVRLIEEHVEALLEDRGIAACATFNIHSLGDKPPIIRAIRVINRTGMESVPPGSAAPATGSGSPGSGDKDTATPSTVVVPPALNANTSTSINATGVKPVVSHKTKLRPSQLTLYPTGDGTEKWHNEMHPDEAVAAAPSAANPILSCLPPLPATAIELEAEVEYAGDIDVRLQADICLARGRRLPVFIRVSDVEYIKAHVRLHATLKHENATMDTQRKPYLQCTLWLESEPTFSFKMSTVFIFHGIRDFFAVPVVAKFLFLRLVNYRMLYPRGAGLSFNIPLPEDVVDGGVYPWFSPMDDVGTVATPSLNSFMMGRGAL</sequence>
<dbReference type="EMBL" id="QSBY01000001">
    <property type="protein sequence ID" value="RHW74372.1"/>
    <property type="molecule type" value="Genomic_DNA"/>
</dbReference>
<feature type="region of interest" description="Disordered" evidence="1">
    <location>
        <begin position="160"/>
        <end position="188"/>
    </location>
</feature>
<organism evidence="3 4">
    <name type="scientific">Trypanosoma brucei equiperdum</name>
    <dbReference type="NCBI Taxonomy" id="630700"/>
    <lineage>
        <taxon>Eukaryota</taxon>
        <taxon>Discoba</taxon>
        <taxon>Euglenozoa</taxon>
        <taxon>Kinetoplastea</taxon>
        <taxon>Metakinetoplastina</taxon>
        <taxon>Trypanosomatida</taxon>
        <taxon>Trypanosomatidae</taxon>
        <taxon>Trypanosoma</taxon>
    </lineage>
</organism>
<keyword evidence="2 3" id="KW-0812">Transmembrane</keyword>
<proteinExistence type="predicted"/>